<gene>
    <name evidence="2" type="ORF">OC701_00725</name>
</gene>
<dbReference type="EMBL" id="JAOSIQ010000004">
    <property type="protein sequence ID" value="MDO8063998.1"/>
    <property type="molecule type" value="Genomic_DNA"/>
</dbReference>
<name>A0ABT9D3K4_9MOLU</name>
<feature type="compositionally biased region" description="Polar residues" evidence="1">
    <location>
        <begin position="111"/>
        <end position="121"/>
    </location>
</feature>
<feature type="region of interest" description="Disordered" evidence="1">
    <location>
        <begin position="53"/>
        <end position="183"/>
    </location>
</feature>
<sequence length="183" mass="19758">MSSSSVLSGSNSMHERSMNSLNSHLPKEPTIFDTAGNVIDWLSGNMDKFKTLKQDANELLSNNPKNKENNGKSPTSPSETKVEAGKDKPTSGQTPVSPSETKVEAGKDKPTSGQTPVSPSETKVEAGKDKPTSGQSFITGDLNRKESDFTSTFQGHKQTGSNRSLQEKDKFLSPKNRKSVIKS</sequence>
<feature type="compositionally biased region" description="Low complexity" evidence="1">
    <location>
        <begin position="1"/>
        <end position="12"/>
    </location>
</feature>
<evidence type="ECO:0000256" key="1">
    <source>
        <dbReference type="SAM" id="MobiDB-lite"/>
    </source>
</evidence>
<organism evidence="2 3">
    <name type="scientific">Candidatus Phytoplasma bonamiae</name>
    <dbReference type="NCBI Taxonomy" id="2982626"/>
    <lineage>
        <taxon>Bacteria</taxon>
        <taxon>Bacillati</taxon>
        <taxon>Mycoplasmatota</taxon>
        <taxon>Mollicutes</taxon>
        <taxon>Acholeplasmatales</taxon>
        <taxon>Acholeplasmataceae</taxon>
        <taxon>Candidatus Phytoplasma</taxon>
        <taxon>16SrII (Peanut WB group)</taxon>
    </lineage>
</organism>
<evidence type="ECO:0000313" key="3">
    <source>
        <dbReference type="Proteomes" id="UP001170683"/>
    </source>
</evidence>
<feature type="compositionally biased region" description="Basic and acidic residues" evidence="1">
    <location>
        <begin position="101"/>
        <end position="110"/>
    </location>
</feature>
<feature type="region of interest" description="Disordered" evidence="1">
    <location>
        <begin position="1"/>
        <end position="31"/>
    </location>
</feature>
<feature type="compositionally biased region" description="Basic and acidic residues" evidence="1">
    <location>
        <begin position="80"/>
        <end position="89"/>
    </location>
</feature>
<feature type="compositionally biased region" description="Polar residues" evidence="1">
    <location>
        <begin position="149"/>
        <end position="164"/>
    </location>
</feature>
<keyword evidence="3" id="KW-1185">Reference proteome</keyword>
<protein>
    <submittedName>
        <fullName evidence="2">Uncharacterized protein</fullName>
    </submittedName>
</protein>
<proteinExistence type="predicted"/>
<feature type="compositionally biased region" description="Basic and acidic residues" evidence="1">
    <location>
        <begin position="122"/>
        <end position="131"/>
    </location>
</feature>
<comment type="caution">
    <text evidence="2">The sequence shown here is derived from an EMBL/GenBank/DDBJ whole genome shotgun (WGS) entry which is preliminary data.</text>
</comment>
<dbReference type="Proteomes" id="UP001170683">
    <property type="component" value="Unassembled WGS sequence"/>
</dbReference>
<dbReference type="RefSeq" id="WP_304514203.1">
    <property type="nucleotide sequence ID" value="NZ_JAOSIQ010000004.1"/>
</dbReference>
<feature type="compositionally biased region" description="Polar residues" evidence="1">
    <location>
        <begin position="90"/>
        <end position="100"/>
    </location>
</feature>
<accession>A0ABT9D3K4</accession>
<evidence type="ECO:0000313" key="2">
    <source>
        <dbReference type="EMBL" id="MDO8063998.1"/>
    </source>
</evidence>
<reference evidence="2 3" key="1">
    <citation type="journal article" date="2023" name="Int. J. Syst. Evol. Microbiol.">
        <title>The observation of taxonomic boundaries for the 16SrII and 16SrXXV phytoplasmas using genome-based delimitation.</title>
        <authorList>
            <person name="Rodrigues Jardim B."/>
            <person name="Tran-Nguyen L.T.T."/>
            <person name="Gambley C."/>
            <person name="Al-Sadi A.M."/>
            <person name="Al-Subhi A.M."/>
            <person name="Foissac X."/>
            <person name="Salar P."/>
            <person name="Cai H."/>
            <person name="Yang J.Y."/>
            <person name="Davis R."/>
            <person name="Jones L."/>
            <person name="Rodoni B."/>
            <person name="Constable F.E."/>
        </authorList>
    </citation>
    <scope>NUCLEOTIDE SEQUENCE [LARGE SCALE GENOMIC DNA]</scope>
    <source>
        <strain evidence="2">BAWM-225</strain>
    </source>
</reference>